<dbReference type="Proteomes" id="UP000655225">
    <property type="component" value="Unassembled WGS sequence"/>
</dbReference>
<sequence length="116" mass="12535">MGVQLRTYCLINKLPRPVSSKAEDIRAAAQDAAASGLRGPAGTFEMGSSSSSSGSLPTTVGLSPSQIQAINESPLDSPKMWMELAEALLIEPPITFSNHYEMNDWEEGQYDSLWDS</sequence>
<evidence type="ECO:0000313" key="2">
    <source>
        <dbReference type="EMBL" id="KAF8376923.1"/>
    </source>
</evidence>
<dbReference type="EMBL" id="JABCRI010000024">
    <property type="protein sequence ID" value="KAF8376923.1"/>
    <property type="molecule type" value="Genomic_DNA"/>
</dbReference>
<keyword evidence="3" id="KW-1185">Reference proteome</keyword>
<name>A0A834Y965_TETSI</name>
<dbReference type="OrthoDB" id="688329at2759"/>
<accession>A0A834Y965</accession>
<organism evidence="2 3">
    <name type="scientific">Tetracentron sinense</name>
    <name type="common">Spur-leaf</name>
    <dbReference type="NCBI Taxonomy" id="13715"/>
    <lineage>
        <taxon>Eukaryota</taxon>
        <taxon>Viridiplantae</taxon>
        <taxon>Streptophyta</taxon>
        <taxon>Embryophyta</taxon>
        <taxon>Tracheophyta</taxon>
        <taxon>Spermatophyta</taxon>
        <taxon>Magnoliopsida</taxon>
        <taxon>Trochodendrales</taxon>
        <taxon>Trochodendraceae</taxon>
        <taxon>Tetracentron</taxon>
    </lineage>
</organism>
<gene>
    <name evidence="2" type="ORF">HHK36_030294</name>
</gene>
<dbReference type="AlphaFoldDB" id="A0A834Y965"/>
<evidence type="ECO:0000256" key="1">
    <source>
        <dbReference type="SAM" id="MobiDB-lite"/>
    </source>
</evidence>
<feature type="region of interest" description="Disordered" evidence="1">
    <location>
        <begin position="26"/>
        <end position="60"/>
    </location>
</feature>
<proteinExistence type="predicted"/>
<reference evidence="2 3" key="1">
    <citation type="submission" date="2020-04" db="EMBL/GenBank/DDBJ databases">
        <title>Plant Genome Project.</title>
        <authorList>
            <person name="Zhang R.-G."/>
        </authorList>
    </citation>
    <scope>NUCLEOTIDE SEQUENCE [LARGE SCALE GENOMIC DNA]</scope>
    <source>
        <strain evidence="2">YNK0</strain>
        <tissue evidence="2">Leaf</tissue>
    </source>
</reference>
<evidence type="ECO:0000313" key="3">
    <source>
        <dbReference type="Proteomes" id="UP000655225"/>
    </source>
</evidence>
<protein>
    <submittedName>
        <fullName evidence="2">Uncharacterized protein</fullName>
    </submittedName>
</protein>
<comment type="caution">
    <text evidence="2">The sequence shown here is derived from an EMBL/GenBank/DDBJ whole genome shotgun (WGS) entry which is preliminary data.</text>
</comment>